<feature type="transmembrane region" description="Helical" evidence="2">
    <location>
        <begin position="29"/>
        <end position="49"/>
    </location>
</feature>
<proteinExistence type="predicted"/>
<gene>
    <name evidence="3" type="ORF">J8J14_23885</name>
</gene>
<feature type="region of interest" description="Disordered" evidence="1">
    <location>
        <begin position="64"/>
        <end position="96"/>
    </location>
</feature>
<keyword evidence="2" id="KW-1133">Transmembrane helix</keyword>
<organism evidence="3 4">
    <name type="scientific">Pararoseomonas baculiformis</name>
    <dbReference type="NCBI Taxonomy" id="2820812"/>
    <lineage>
        <taxon>Bacteria</taxon>
        <taxon>Pseudomonadati</taxon>
        <taxon>Pseudomonadota</taxon>
        <taxon>Alphaproteobacteria</taxon>
        <taxon>Acetobacterales</taxon>
        <taxon>Acetobacteraceae</taxon>
        <taxon>Pararoseomonas</taxon>
    </lineage>
</organism>
<evidence type="ECO:0000256" key="2">
    <source>
        <dbReference type="SAM" id="Phobius"/>
    </source>
</evidence>
<keyword evidence="2" id="KW-0812">Transmembrane</keyword>
<comment type="caution">
    <text evidence="3">The sequence shown here is derived from an EMBL/GenBank/DDBJ whole genome shotgun (WGS) entry which is preliminary data.</text>
</comment>
<dbReference type="EMBL" id="JAGIZB010000058">
    <property type="protein sequence ID" value="MBP0447790.1"/>
    <property type="molecule type" value="Genomic_DNA"/>
</dbReference>
<evidence type="ECO:0000313" key="3">
    <source>
        <dbReference type="EMBL" id="MBP0447790.1"/>
    </source>
</evidence>
<sequence>MYIVLTILAALMACASVAAVFMKGRRKHLFWLIPGVLIMPMLAGASMTPEQRASMEASRASREAMHAANAAARAEETEKARREAQAKAETEAAERRTRQAAADAACRQDLQCWAQKHVADAGRACEPLIQASARTDYRWTTSFTRFSRFGWGDQGAGIVNYAGDEIEMQNGFGNWVRHTYHCAYDTQTGRATNFTVRAGRT</sequence>
<dbReference type="Proteomes" id="UP000681594">
    <property type="component" value="Unassembled WGS sequence"/>
</dbReference>
<feature type="compositionally biased region" description="Basic and acidic residues" evidence="1">
    <location>
        <begin position="73"/>
        <end position="96"/>
    </location>
</feature>
<name>A0ABS4AMK5_9PROT</name>
<evidence type="ECO:0000256" key="1">
    <source>
        <dbReference type="SAM" id="MobiDB-lite"/>
    </source>
</evidence>
<keyword evidence="4" id="KW-1185">Reference proteome</keyword>
<reference evidence="3 4" key="1">
    <citation type="submission" date="2021-03" db="EMBL/GenBank/DDBJ databases">
        <authorList>
            <person name="So Y."/>
        </authorList>
    </citation>
    <scope>NUCLEOTIDE SEQUENCE [LARGE SCALE GENOMIC DNA]</scope>
    <source>
        <strain evidence="3 4">SSH11</strain>
    </source>
</reference>
<accession>A0ABS4AMK5</accession>
<keyword evidence="2" id="KW-0472">Membrane</keyword>
<evidence type="ECO:0000313" key="4">
    <source>
        <dbReference type="Proteomes" id="UP000681594"/>
    </source>
</evidence>
<protein>
    <submittedName>
        <fullName evidence="3">Uncharacterized protein</fullName>
    </submittedName>
</protein>